<feature type="transmembrane region" description="Helical" evidence="1">
    <location>
        <begin position="56"/>
        <end position="76"/>
    </location>
</feature>
<organism evidence="2 3">
    <name type="scientific">Agathobacter rectalis</name>
    <dbReference type="NCBI Taxonomy" id="39491"/>
    <lineage>
        <taxon>Bacteria</taxon>
        <taxon>Bacillati</taxon>
        <taxon>Bacillota</taxon>
        <taxon>Clostridia</taxon>
        <taxon>Lachnospirales</taxon>
        <taxon>Lachnospiraceae</taxon>
        <taxon>Agathobacter</taxon>
    </lineage>
</organism>
<dbReference type="InterPro" id="IPR007404">
    <property type="entry name" value="YdjM-like"/>
</dbReference>
<proteinExistence type="predicted"/>
<dbReference type="AlphaFoldDB" id="A0A3E4YKT5"/>
<dbReference type="Pfam" id="PF04307">
    <property type="entry name" value="YdjM"/>
    <property type="match status" value="1"/>
</dbReference>
<evidence type="ECO:0000313" key="3">
    <source>
        <dbReference type="Proteomes" id="UP000260758"/>
    </source>
</evidence>
<dbReference type="RefSeq" id="WP_117718134.1">
    <property type="nucleotide sequence ID" value="NZ_QSTP01000001.1"/>
</dbReference>
<feature type="transmembrane region" description="Helical" evidence="1">
    <location>
        <begin position="88"/>
        <end position="107"/>
    </location>
</feature>
<reference evidence="2 3" key="1">
    <citation type="submission" date="2018-08" db="EMBL/GenBank/DDBJ databases">
        <title>A genome reference for cultivated species of the human gut microbiota.</title>
        <authorList>
            <person name="Zou Y."/>
            <person name="Xue W."/>
            <person name="Luo G."/>
        </authorList>
    </citation>
    <scope>NUCLEOTIDE SEQUENCE [LARGE SCALE GENOMIC DNA]</scope>
    <source>
        <strain evidence="2 3">OM07-13</strain>
    </source>
</reference>
<sequence length="201" mass="22374">MTGKTHLVVGTALASGLLLLNHNTSNSEIITTSIVLSALGAILPDIDTKHSIMRKVFYGTILAIGMMIALIFYSNINPKSLINWDEVTVPIIIDIFSFIGLLIYGYFSSHRTFTHTLLALILFSLSIYMICNNLAYTMYFAIGMLSHQLLDMLNKERIYWLNPITKKDFALYSINSSGAISTMMFVAGLLVTICFTNQLSI</sequence>
<keyword evidence="1" id="KW-0812">Transmembrane</keyword>
<accession>A0A3E4YKT5</accession>
<dbReference type="GO" id="GO:0016787">
    <property type="term" value="F:hydrolase activity"/>
    <property type="evidence" value="ECO:0007669"/>
    <property type="project" value="UniProtKB-KW"/>
</dbReference>
<protein>
    <submittedName>
        <fullName evidence="2">Metal-dependent hydrolase</fullName>
    </submittedName>
</protein>
<keyword evidence="2" id="KW-0378">Hydrolase</keyword>
<dbReference type="Proteomes" id="UP000260758">
    <property type="component" value="Unassembled WGS sequence"/>
</dbReference>
<evidence type="ECO:0000256" key="1">
    <source>
        <dbReference type="SAM" id="Phobius"/>
    </source>
</evidence>
<feature type="transmembrane region" description="Helical" evidence="1">
    <location>
        <begin position="119"/>
        <end position="142"/>
    </location>
</feature>
<name>A0A3E4YKT5_9FIRM</name>
<keyword evidence="1" id="KW-0472">Membrane</keyword>
<evidence type="ECO:0000313" key="2">
    <source>
        <dbReference type="EMBL" id="RGM75376.1"/>
    </source>
</evidence>
<feature type="transmembrane region" description="Helical" evidence="1">
    <location>
        <begin position="169"/>
        <end position="195"/>
    </location>
</feature>
<dbReference type="PANTHER" id="PTHR35531">
    <property type="entry name" value="INNER MEMBRANE PROTEIN YBCI-RELATED"/>
    <property type="match status" value="1"/>
</dbReference>
<keyword evidence="1" id="KW-1133">Transmembrane helix</keyword>
<dbReference type="EMBL" id="QSTP01000001">
    <property type="protein sequence ID" value="RGM75376.1"/>
    <property type="molecule type" value="Genomic_DNA"/>
</dbReference>
<comment type="caution">
    <text evidence="2">The sequence shown here is derived from an EMBL/GenBank/DDBJ whole genome shotgun (WGS) entry which is preliminary data.</text>
</comment>
<dbReference type="PANTHER" id="PTHR35531:SF1">
    <property type="entry name" value="INNER MEMBRANE PROTEIN YBCI-RELATED"/>
    <property type="match status" value="1"/>
</dbReference>
<gene>
    <name evidence="2" type="ORF">DXB99_02325</name>
</gene>